<dbReference type="GO" id="GO:0006040">
    <property type="term" value="P:amino sugar metabolic process"/>
    <property type="evidence" value="ECO:0007669"/>
    <property type="project" value="InterPro"/>
</dbReference>
<dbReference type="EMBL" id="UINC01001605">
    <property type="protein sequence ID" value="SUZ84763.1"/>
    <property type="molecule type" value="Genomic_DNA"/>
</dbReference>
<dbReference type="PANTHER" id="PTHR30605:SF0">
    <property type="entry name" value="ANHYDRO-N-ACETYLMURAMIC ACID KINASE"/>
    <property type="match status" value="1"/>
</dbReference>
<dbReference type="GO" id="GO:0016773">
    <property type="term" value="F:phosphotransferase activity, alcohol group as acceptor"/>
    <property type="evidence" value="ECO:0007669"/>
    <property type="project" value="InterPro"/>
</dbReference>
<dbReference type="SUPFAM" id="SSF53067">
    <property type="entry name" value="Actin-like ATPase domain"/>
    <property type="match status" value="1"/>
</dbReference>
<name>A0A381R5D9_9ZZZZ</name>
<dbReference type="GO" id="GO:0005524">
    <property type="term" value="F:ATP binding"/>
    <property type="evidence" value="ECO:0007669"/>
    <property type="project" value="InterPro"/>
</dbReference>
<evidence type="ECO:0000313" key="1">
    <source>
        <dbReference type="EMBL" id="SUZ84763.1"/>
    </source>
</evidence>
<proteinExistence type="inferred from homology"/>
<dbReference type="InterPro" id="IPR043129">
    <property type="entry name" value="ATPase_NBD"/>
</dbReference>
<dbReference type="CDD" id="cd24050">
    <property type="entry name" value="ASKHA_NBD_ANMK"/>
    <property type="match status" value="1"/>
</dbReference>
<reference evidence="1" key="1">
    <citation type="submission" date="2018-05" db="EMBL/GenBank/DDBJ databases">
        <authorList>
            <person name="Lanie J.A."/>
            <person name="Ng W.-L."/>
            <person name="Kazmierczak K.M."/>
            <person name="Andrzejewski T.M."/>
            <person name="Davidsen T.M."/>
            <person name="Wayne K.J."/>
            <person name="Tettelin H."/>
            <person name="Glass J.I."/>
            <person name="Rusch D."/>
            <person name="Podicherti R."/>
            <person name="Tsui H.-C.T."/>
            <person name="Winkler M.E."/>
        </authorList>
    </citation>
    <scope>NUCLEOTIDE SEQUENCE</scope>
</reference>
<evidence type="ECO:0008006" key="2">
    <source>
        <dbReference type="Google" id="ProtNLM"/>
    </source>
</evidence>
<gene>
    <name evidence="1" type="ORF">METZ01_LOCUS37617</name>
</gene>
<dbReference type="HAMAP" id="MF_01270">
    <property type="entry name" value="AnhMurNAc_kinase"/>
    <property type="match status" value="1"/>
</dbReference>
<sequence>MSGTSIDGIDAVLVRIDGDSSATLDWSLLAFSTTAYDEDRRKTILQALEEGTPDTLCRLHASLGEWFAHAVRDVCAAAGVESQELAAIGSHGQTVWHTPPNDVLRGATLQLGDAATLAERTGAPVVSDFRSRDVAAGGQGAPLVPWLDQLLFTAVDRQRAIQNLGGMANVTWLPPTGSSDPVIAFDTGPGVALIDGAVWRASGGAVPYDEDGAMALRGKVDESLLAGLLDDAYFRAPPPKSTGREHFGRVLLDRVAEGLNLNPGEDEEAWCDLVATLTAFTARSIAEAYGSWVLPRGLDEVFLVGGGANNPALTQAITRELAPVPVRNGADLGVDPDAREALAFAFLAWAHLHQITGNIPSVTGARAPRVLGSMTPGSAGTPGVGT</sequence>
<organism evidence="1">
    <name type="scientific">marine metagenome</name>
    <dbReference type="NCBI Taxonomy" id="408172"/>
    <lineage>
        <taxon>unclassified sequences</taxon>
        <taxon>metagenomes</taxon>
        <taxon>ecological metagenomes</taxon>
    </lineage>
</organism>
<dbReference type="NCBIfam" id="NF007148">
    <property type="entry name" value="PRK09585.3-2"/>
    <property type="match status" value="1"/>
</dbReference>
<dbReference type="Pfam" id="PF03702">
    <property type="entry name" value="AnmK"/>
    <property type="match status" value="1"/>
</dbReference>
<accession>A0A381R5D9</accession>
<dbReference type="Gene3D" id="3.30.420.40">
    <property type="match status" value="2"/>
</dbReference>
<dbReference type="PANTHER" id="PTHR30605">
    <property type="entry name" value="ANHYDRO-N-ACETYLMURAMIC ACID KINASE"/>
    <property type="match status" value="1"/>
</dbReference>
<dbReference type="AlphaFoldDB" id="A0A381R5D9"/>
<dbReference type="GO" id="GO:0009254">
    <property type="term" value="P:peptidoglycan turnover"/>
    <property type="evidence" value="ECO:0007669"/>
    <property type="project" value="InterPro"/>
</dbReference>
<dbReference type="InterPro" id="IPR005338">
    <property type="entry name" value="Anhydro_N_Ac-Mur_kinase"/>
</dbReference>
<protein>
    <recommendedName>
        <fullName evidence="2">Anhydro-N-acetylmuramic acid kinase</fullName>
    </recommendedName>
</protein>